<accession>A0A0L0DL98</accession>
<evidence type="ECO:0000313" key="2">
    <source>
        <dbReference type="Proteomes" id="UP000054408"/>
    </source>
</evidence>
<protein>
    <submittedName>
        <fullName evidence="1">Uncharacterized protein</fullName>
    </submittedName>
</protein>
<dbReference type="RefSeq" id="XP_013754922.1">
    <property type="nucleotide sequence ID" value="XM_013899468.1"/>
</dbReference>
<sequence>MPVIHVALIEAIATLRNEAESENSKAMNKVYDLIGNGTASEPVASYLRQTIATGGDITRVGELKAKLADIEDHADRAHILQHVDKAIAIFQARR</sequence>
<dbReference type="GeneID" id="25567530"/>
<evidence type="ECO:0000313" key="1">
    <source>
        <dbReference type="EMBL" id="KNC52816.1"/>
    </source>
</evidence>
<gene>
    <name evidence="1" type="ORF">AMSG_08956</name>
</gene>
<keyword evidence="2" id="KW-1185">Reference proteome</keyword>
<reference evidence="1 2" key="1">
    <citation type="submission" date="2010-05" db="EMBL/GenBank/DDBJ databases">
        <title>The Genome Sequence of Thecamonas trahens ATCC 50062.</title>
        <authorList>
            <consortium name="The Broad Institute Genome Sequencing Platform"/>
            <person name="Russ C."/>
            <person name="Cuomo C."/>
            <person name="Shea T."/>
            <person name="Young S.K."/>
            <person name="Zeng Q."/>
            <person name="Koehrsen M."/>
            <person name="Haas B."/>
            <person name="Borodovsky M."/>
            <person name="Guigo R."/>
            <person name="Alvarado L."/>
            <person name="Berlin A."/>
            <person name="Bochicchio J."/>
            <person name="Borenstein D."/>
            <person name="Chapman S."/>
            <person name="Chen Z."/>
            <person name="Freedman E."/>
            <person name="Gellesch M."/>
            <person name="Goldberg J."/>
            <person name="Griggs A."/>
            <person name="Gujja S."/>
            <person name="Heilman E."/>
            <person name="Heiman D."/>
            <person name="Hepburn T."/>
            <person name="Howarth C."/>
            <person name="Jen D."/>
            <person name="Larson L."/>
            <person name="Mehta T."/>
            <person name="Park D."/>
            <person name="Pearson M."/>
            <person name="Roberts A."/>
            <person name="Saif S."/>
            <person name="Shenoy N."/>
            <person name="Sisk P."/>
            <person name="Stolte C."/>
            <person name="Sykes S."/>
            <person name="Thomson T."/>
            <person name="Walk T."/>
            <person name="White J."/>
            <person name="Yandava C."/>
            <person name="Burger G."/>
            <person name="Gray M.W."/>
            <person name="Holland P.W.H."/>
            <person name="King N."/>
            <person name="Lang F.B.F."/>
            <person name="Roger A.J."/>
            <person name="Ruiz-Trillo I."/>
            <person name="Lander E."/>
            <person name="Nusbaum C."/>
        </authorList>
    </citation>
    <scope>NUCLEOTIDE SEQUENCE [LARGE SCALE GENOMIC DNA]</scope>
    <source>
        <strain evidence="1 2">ATCC 50062</strain>
    </source>
</reference>
<dbReference type="AlphaFoldDB" id="A0A0L0DL98"/>
<dbReference type="EMBL" id="GL349476">
    <property type="protein sequence ID" value="KNC52816.1"/>
    <property type="molecule type" value="Genomic_DNA"/>
</dbReference>
<dbReference type="Proteomes" id="UP000054408">
    <property type="component" value="Unassembled WGS sequence"/>
</dbReference>
<proteinExistence type="predicted"/>
<organism evidence="1 2">
    <name type="scientific">Thecamonas trahens ATCC 50062</name>
    <dbReference type="NCBI Taxonomy" id="461836"/>
    <lineage>
        <taxon>Eukaryota</taxon>
        <taxon>Apusozoa</taxon>
        <taxon>Apusomonadida</taxon>
        <taxon>Apusomonadidae</taxon>
        <taxon>Thecamonas</taxon>
    </lineage>
</organism>
<name>A0A0L0DL98_THETB</name>